<dbReference type="Proteomes" id="UP001180020">
    <property type="component" value="Unassembled WGS sequence"/>
</dbReference>
<dbReference type="PRINTS" id="PR00081">
    <property type="entry name" value="GDHRDH"/>
</dbReference>
<dbReference type="InterPro" id="IPR045000">
    <property type="entry name" value="TR"/>
</dbReference>
<dbReference type="PANTHER" id="PTHR42898">
    <property type="entry name" value="TROPINONE REDUCTASE"/>
    <property type="match status" value="1"/>
</dbReference>
<evidence type="ECO:0000256" key="3">
    <source>
        <dbReference type="SAM" id="Phobius"/>
    </source>
</evidence>
<sequence length="138" mass="14749">MATNLESGFHLSQLALPLMRHSGRGNIVFISSTISAAVMPSLCVYATAKGAINQLAKNLAYEWTKNNILINCVAPGVVDTLLSKTAVSDEYRARLIDGTPLRRIAKPEEISSVVACLCMPAASYITGQTLFVDGGYSL</sequence>
<keyword evidence="1" id="KW-0521">NADP</keyword>
<dbReference type="PROSITE" id="PS00061">
    <property type="entry name" value="ADH_SHORT"/>
    <property type="match status" value="1"/>
</dbReference>
<proteinExistence type="predicted"/>
<keyword evidence="3" id="KW-0812">Transmembrane</keyword>
<dbReference type="Pfam" id="PF13561">
    <property type="entry name" value="adh_short_C2"/>
    <property type="match status" value="1"/>
</dbReference>
<keyword evidence="5" id="KW-1185">Reference proteome</keyword>
<feature type="transmembrane region" description="Helical" evidence="3">
    <location>
        <begin position="27"/>
        <end position="48"/>
    </location>
</feature>
<evidence type="ECO:0008006" key="6">
    <source>
        <dbReference type="Google" id="ProtNLM"/>
    </source>
</evidence>
<gene>
    <name evidence="4" type="ORF">QJS10_CPA06g00051</name>
</gene>
<dbReference type="Gene3D" id="3.40.50.720">
    <property type="entry name" value="NAD(P)-binding Rossmann-like Domain"/>
    <property type="match status" value="1"/>
</dbReference>
<evidence type="ECO:0000313" key="5">
    <source>
        <dbReference type="Proteomes" id="UP001180020"/>
    </source>
</evidence>
<organism evidence="4 5">
    <name type="scientific">Acorus calamus</name>
    <name type="common">Sweet flag</name>
    <dbReference type="NCBI Taxonomy" id="4465"/>
    <lineage>
        <taxon>Eukaryota</taxon>
        <taxon>Viridiplantae</taxon>
        <taxon>Streptophyta</taxon>
        <taxon>Embryophyta</taxon>
        <taxon>Tracheophyta</taxon>
        <taxon>Spermatophyta</taxon>
        <taxon>Magnoliopsida</taxon>
        <taxon>Liliopsida</taxon>
        <taxon>Acoraceae</taxon>
        <taxon>Acorus</taxon>
    </lineage>
</organism>
<evidence type="ECO:0000256" key="1">
    <source>
        <dbReference type="ARBA" id="ARBA00022857"/>
    </source>
</evidence>
<evidence type="ECO:0000313" key="4">
    <source>
        <dbReference type="EMBL" id="KAK1312998.1"/>
    </source>
</evidence>
<dbReference type="InterPro" id="IPR002347">
    <property type="entry name" value="SDR_fam"/>
</dbReference>
<dbReference type="PANTHER" id="PTHR42898:SF6">
    <property type="entry name" value="NADP-DEPENDENT MANNITOL DEHYDROGENASE"/>
    <property type="match status" value="1"/>
</dbReference>
<dbReference type="GO" id="GO:0016491">
    <property type="term" value="F:oxidoreductase activity"/>
    <property type="evidence" value="ECO:0007669"/>
    <property type="project" value="UniProtKB-KW"/>
</dbReference>
<comment type="caution">
    <text evidence="4">The sequence shown here is derived from an EMBL/GenBank/DDBJ whole genome shotgun (WGS) entry which is preliminary data.</text>
</comment>
<dbReference type="AlphaFoldDB" id="A0AAV9EL76"/>
<dbReference type="InterPro" id="IPR020904">
    <property type="entry name" value="Sc_DH/Rdtase_CS"/>
</dbReference>
<keyword evidence="3" id="KW-0472">Membrane</keyword>
<dbReference type="SUPFAM" id="SSF51735">
    <property type="entry name" value="NAD(P)-binding Rossmann-fold domains"/>
    <property type="match status" value="1"/>
</dbReference>
<protein>
    <recommendedName>
        <fullName evidence="6">Tropinone reductase</fullName>
    </recommendedName>
</protein>
<dbReference type="InterPro" id="IPR036291">
    <property type="entry name" value="NAD(P)-bd_dom_sf"/>
</dbReference>
<accession>A0AAV9EL76</accession>
<evidence type="ECO:0000256" key="2">
    <source>
        <dbReference type="ARBA" id="ARBA00023002"/>
    </source>
</evidence>
<keyword evidence="3" id="KW-1133">Transmembrane helix</keyword>
<reference evidence="4" key="1">
    <citation type="journal article" date="2023" name="Nat. Commun.">
        <title>Diploid and tetraploid genomes of Acorus and the evolution of monocots.</title>
        <authorList>
            <person name="Ma L."/>
            <person name="Liu K.W."/>
            <person name="Li Z."/>
            <person name="Hsiao Y.Y."/>
            <person name="Qi Y."/>
            <person name="Fu T."/>
            <person name="Tang G.D."/>
            <person name="Zhang D."/>
            <person name="Sun W.H."/>
            <person name="Liu D.K."/>
            <person name="Li Y."/>
            <person name="Chen G.Z."/>
            <person name="Liu X.D."/>
            <person name="Liao X.Y."/>
            <person name="Jiang Y.T."/>
            <person name="Yu X."/>
            <person name="Hao Y."/>
            <person name="Huang J."/>
            <person name="Zhao X.W."/>
            <person name="Ke S."/>
            <person name="Chen Y.Y."/>
            <person name="Wu W.L."/>
            <person name="Hsu J.L."/>
            <person name="Lin Y.F."/>
            <person name="Huang M.D."/>
            <person name="Li C.Y."/>
            <person name="Huang L."/>
            <person name="Wang Z.W."/>
            <person name="Zhao X."/>
            <person name="Zhong W.Y."/>
            <person name="Peng D.H."/>
            <person name="Ahmad S."/>
            <person name="Lan S."/>
            <person name="Zhang J.S."/>
            <person name="Tsai W.C."/>
            <person name="Van de Peer Y."/>
            <person name="Liu Z.J."/>
        </authorList>
    </citation>
    <scope>NUCLEOTIDE SEQUENCE</scope>
    <source>
        <strain evidence="4">CP</strain>
    </source>
</reference>
<name>A0AAV9EL76_ACOCL</name>
<keyword evidence="2" id="KW-0560">Oxidoreductase</keyword>
<reference evidence="4" key="2">
    <citation type="submission" date="2023-06" db="EMBL/GenBank/DDBJ databases">
        <authorList>
            <person name="Ma L."/>
            <person name="Liu K.-W."/>
            <person name="Li Z."/>
            <person name="Hsiao Y.-Y."/>
            <person name="Qi Y."/>
            <person name="Fu T."/>
            <person name="Tang G."/>
            <person name="Zhang D."/>
            <person name="Sun W.-H."/>
            <person name="Liu D.-K."/>
            <person name="Li Y."/>
            <person name="Chen G.-Z."/>
            <person name="Liu X.-D."/>
            <person name="Liao X.-Y."/>
            <person name="Jiang Y.-T."/>
            <person name="Yu X."/>
            <person name="Hao Y."/>
            <person name="Huang J."/>
            <person name="Zhao X.-W."/>
            <person name="Ke S."/>
            <person name="Chen Y.-Y."/>
            <person name="Wu W.-L."/>
            <person name="Hsu J.-L."/>
            <person name="Lin Y.-F."/>
            <person name="Huang M.-D."/>
            <person name="Li C.-Y."/>
            <person name="Huang L."/>
            <person name="Wang Z.-W."/>
            <person name="Zhao X."/>
            <person name="Zhong W.-Y."/>
            <person name="Peng D.-H."/>
            <person name="Ahmad S."/>
            <person name="Lan S."/>
            <person name="Zhang J.-S."/>
            <person name="Tsai W.-C."/>
            <person name="Van De Peer Y."/>
            <person name="Liu Z.-J."/>
        </authorList>
    </citation>
    <scope>NUCLEOTIDE SEQUENCE</scope>
    <source>
        <strain evidence="4">CP</strain>
        <tissue evidence="4">Leaves</tissue>
    </source>
</reference>
<dbReference type="EMBL" id="JAUJYO010000006">
    <property type="protein sequence ID" value="KAK1312998.1"/>
    <property type="molecule type" value="Genomic_DNA"/>
</dbReference>